<reference evidence="6 7" key="1">
    <citation type="journal article" date="2013" name="Stand. Genomic Sci.">
        <title>Genomic Encyclopedia of Type Strains, Phase I: The one thousand microbial genomes (KMG-I) project.</title>
        <authorList>
            <person name="Kyrpides N.C."/>
            <person name="Woyke T."/>
            <person name="Eisen J.A."/>
            <person name="Garrity G."/>
            <person name="Lilburn T.G."/>
            <person name="Beck B.J."/>
            <person name="Whitman W.B."/>
            <person name="Hugenholtz P."/>
            <person name="Klenk H.P."/>
        </authorList>
    </citation>
    <scope>NUCLEOTIDE SEQUENCE [LARGE SCALE GENOMIC DNA]</scope>
    <source>
        <strain evidence="6 7">DSM 13484</strain>
    </source>
</reference>
<feature type="transmembrane region" description="Helical" evidence="5">
    <location>
        <begin position="28"/>
        <end position="46"/>
    </location>
</feature>
<comment type="similarity">
    <text evidence="5">Belongs to the TatC family.</text>
</comment>
<evidence type="ECO:0000313" key="7">
    <source>
        <dbReference type="Proteomes" id="UP000316778"/>
    </source>
</evidence>
<evidence type="ECO:0000256" key="1">
    <source>
        <dbReference type="ARBA" id="ARBA00004141"/>
    </source>
</evidence>
<feature type="transmembrane region" description="Helical" evidence="5">
    <location>
        <begin position="248"/>
        <end position="265"/>
    </location>
</feature>
<evidence type="ECO:0000256" key="3">
    <source>
        <dbReference type="ARBA" id="ARBA00022989"/>
    </source>
</evidence>
<dbReference type="OrthoDB" id="9777044at2"/>
<keyword evidence="3 5" id="KW-1133">Transmembrane helix</keyword>
<protein>
    <recommendedName>
        <fullName evidence="5">Sec-independent protein translocase protein TatC</fullName>
    </recommendedName>
</protein>
<feature type="transmembrane region" description="Helical" evidence="5">
    <location>
        <begin position="141"/>
        <end position="169"/>
    </location>
</feature>
<keyword evidence="5" id="KW-0811">Translocation</keyword>
<feature type="transmembrane region" description="Helical" evidence="5">
    <location>
        <begin position="99"/>
        <end position="120"/>
    </location>
</feature>
<dbReference type="InterPro" id="IPR002033">
    <property type="entry name" value="TatC"/>
</dbReference>
<dbReference type="Pfam" id="PF00902">
    <property type="entry name" value="TatC"/>
    <property type="match status" value="1"/>
</dbReference>
<sequence length="288" mass="33430">MFKKIFANNTDKAEMSFFDHLEDLRWHIVRSVAAIALFSIFGFVYTREILDNVIFGPTNPGFPSYGLLCRFSHFLGLGDKLCITPVKVEFQNFKMAGQIMLQFKLAFIVGFTAAFPYIFYEFWRFVKPALKERELRGARGIIFWVSFQFFLGIAFAYFLMAPFTINFLAGYTVTDKAVNQFFMDDYFALMTQIVFGMGVLFELPILVYFLSKVGLITPEFLRAYRRHAIVVILVLAAVITPPDVIDQLIVFVPLYLLYEISIFISRKAVRQMEERDNRPLADDEEEWS</sequence>
<evidence type="ECO:0000256" key="4">
    <source>
        <dbReference type="ARBA" id="ARBA00023136"/>
    </source>
</evidence>
<organism evidence="6 7">
    <name type="scientific">Chitinophaga japonensis</name>
    <name type="common">Flexibacter japonensis</name>
    <dbReference type="NCBI Taxonomy" id="104662"/>
    <lineage>
        <taxon>Bacteria</taxon>
        <taxon>Pseudomonadati</taxon>
        <taxon>Bacteroidota</taxon>
        <taxon>Chitinophagia</taxon>
        <taxon>Chitinophagales</taxon>
        <taxon>Chitinophagaceae</taxon>
        <taxon>Chitinophaga</taxon>
    </lineage>
</organism>
<proteinExistence type="inferred from homology"/>
<dbReference type="PANTHER" id="PTHR30371">
    <property type="entry name" value="SEC-INDEPENDENT PROTEIN TRANSLOCASE PROTEIN TATC"/>
    <property type="match status" value="1"/>
</dbReference>
<feature type="transmembrane region" description="Helical" evidence="5">
    <location>
        <begin position="223"/>
        <end position="242"/>
    </location>
</feature>
<evidence type="ECO:0000256" key="2">
    <source>
        <dbReference type="ARBA" id="ARBA00022692"/>
    </source>
</evidence>
<evidence type="ECO:0000313" key="6">
    <source>
        <dbReference type="EMBL" id="TWI91991.1"/>
    </source>
</evidence>
<keyword evidence="5" id="KW-0653">Protein transport</keyword>
<gene>
    <name evidence="5" type="primary">tatC</name>
    <name evidence="6" type="ORF">LX66_1372</name>
</gene>
<dbReference type="PANTHER" id="PTHR30371:SF0">
    <property type="entry name" value="SEC-INDEPENDENT PROTEIN TRANSLOCASE PROTEIN TATC, CHLOROPLASTIC-RELATED"/>
    <property type="match status" value="1"/>
</dbReference>
<dbReference type="InterPro" id="IPR019820">
    <property type="entry name" value="Sec-indep_translocase_CS"/>
</dbReference>
<dbReference type="Proteomes" id="UP000316778">
    <property type="component" value="Unassembled WGS sequence"/>
</dbReference>
<comment type="caution">
    <text evidence="6">The sequence shown here is derived from an EMBL/GenBank/DDBJ whole genome shotgun (WGS) entry which is preliminary data.</text>
</comment>
<comment type="subunit">
    <text evidence="5">Forms a complex with TatA.</text>
</comment>
<keyword evidence="5" id="KW-0813">Transport</keyword>
<dbReference type="GO" id="GO:0043953">
    <property type="term" value="P:protein transport by the Tat complex"/>
    <property type="evidence" value="ECO:0007669"/>
    <property type="project" value="UniProtKB-UniRule"/>
</dbReference>
<dbReference type="EMBL" id="VLLG01000002">
    <property type="protein sequence ID" value="TWI91991.1"/>
    <property type="molecule type" value="Genomic_DNA"/>
</dbReference>
<dbReference type="PRINTS" id="PR01840">
    <property type="entry name" value="TATCFAMILY"/>
</dbReference>
<dbReference type="PROSITE" id="PS01218">
    <property type="entry name" value="TATC"/>
    <property type="match status" value="1"/>
</dbReference>
<comment type="subcellular location">
    <subcellularLocation>
        <location evidence="5">Cell membrane</location>
        <topology evidence="5">Multi-pass membrane protein</topology>
    </subcellularLocation>
    <subcellularLocation>
        <location evidence="1">Membrane</location>
        <topology evidence="1">Multi-pass membrane protein</topology>
    </subcellularLocation>
</comment>
<dbReference type="AlphaFoldDB" id="A0A562TEL7"/>
<dbReference type="HAMAP" id="MF_00902">
    <property type="entry name" value="TatC"/>
    <property type="match status" value="1"/>
</dbReference>
<dbReference type="GO" id="GO:0033281">
    <property type="term" value="C:TAT protein transport complex"/>
    <property type="evidence" value="ECO:0007669"/>
    <property type="project" value="UniProtKB-UniRule"/>
</dbReference>
<accession>A0A562TEL7</accession>
<dbReference type="GO" id="GO:0065002">
    <property type="term" value="P:intracellular protein transmembrane transport"/>
    <property type="evidence" value="ECO:0007669"/>
    <property type="project" value="TreeGrafter"/>
</dbReference>
<keyword evidence="5" id="KW-1003">Cell membrane</keyword>
<comment type="function">
    <text evidence="5">Part of the twin-arginine translocation (Tat) system that transports large folded proteins containing a characteristic twin-arginine motif in their signal peptide across membranes.</text>
</comment>
<feature type="transmembrane region" description="Helical" evidence="5">
    <location>
        <begin position="189"/>
        <end position="211"/>
    </location>
</feature>
<dbReference type="NCBIfam" id="TIGR00945">
    <property type="entry name" value="tatC"/>
    <property type="match status" value="1"/>
</dbReference>
<keyword evidence="7" id="KW-1185">Reference proteome</keyword>
<keyword evidence="2 5" id="KW-0812">Transmembrane</keyword>
<keyword evidence="4 5" id="KW-0472">Membrane</keyword>
<evidence type="ECO:0000256" key="5">
    <source>
        <dbReference type="HAMAP-Rule" id="MF_00902"/>
    </source>
</evidence>
<dbReference type="GO" id="GO:0009977">
    <property type="term" value="F:proton motive force dependent protein transmembrane transporter activity"/>
    <property type="evidence" value="ECO:0007669"/>
    <property type="project" value="TreeGrafter"/>
</dbReference>
<name>A0A562TEL7_CHIJA</name>